<evidence type="ECO:0000256" key="9">
    <source>
        <dbReference type="ARBA" id="ARBA00023140"/>
    </source>
</evidence>
<evidence type="ECO:0000256" key="3">
    <source>
        <dbReference type="ARBA" id="ARBA00005232"/>
    </source>
</evidence>
<dbReference type="EC" id="2.3.1.137" evidence="13"/>
<gene>
    <name evidence="17" type="ORF">FSP39_013176</name>
</gene>
<dbReference type="SUPFAM" id="SSF52777">
    <property type="entry name" value="CoA-dependent acyltransferases"/>
    <property type="match status" value="2"/>
</dbReference>
<evidence type="ECO:0000256" key="8">
    <source>
        <dbReference type="ARBA" id="ARBA00023098"/>
    </source>
</evidence>
<evidence type="ECO:0000256" key="2">
    <source>
        <dbReference type="ARBA" id="ARBA00005005"/>
    </source>
</evidence>
<evidence type="ECO:0000256" key="1">
    <source>
        <dbReference type="ARBA" id="ARBA00004275"/>
    </source>
</evidence>
<dbReference type="AlphaFoldDB" id="A0AA88YNU8"/>
<dbReference type="Pfam" id="PF00755">
    <property type="entry name" value="Carn_acyltransf"/>
    <property type="match status" value="1"/>
</dbReference>
<comment type="catalytic activity">
    <reaction evidence="11">
        <text>4,8-dimethylnonanoyl-CoA + (R)-carnitine = O-4,8-dimethylnonanoyl-(R)-carnitine + CoA</text>
        <dbReference type="Rhea" id="RHEA:44860"/>
        <dbReference type="ChEBI" id="CHEBI:16347"/>
        <dbReference type="ChEBI" id="CHEBI:57287"/>
        <dbReference type="ChEBI" id="CHEBI:77061"/>
        <dbReference type="ChEBI" id="CHEBI:84654"/>
    </reaction>
</comment>
<proteinExistence type="inferred from homology"/>
<comment type="similarity">
    <text evidence="3">Belongs to the carnitine/choline acetyltransferase family.</text>
</comment>
<keyword evidence="18" id="KW-1185">Reference proteome</keyword>
<sequence>MDGMDMDADVLFGTDDEKTFAHQNDLPSLPVPDLDHTLDRYLDSVKPFLTSDEFRQTEFIVQQFRSGIGKELQRKLQEKAKGERNWLEKWWEDRAYLEGRYPAAPLVNFAGLGPYIYHYFPIQEGTQVERASFISHFMLKFWQLIRNERLRVDKDMVKGTNFCMNQFYKAFSTCKIPGIQKDTLSYCFKTSEISMLYGNHESEGPMPTHVVVLCRGRIFTMPAVDNNEEPLTPPEFHLQYQRIRDMCTKLGEGPGLGALTGHQRTNWAKIRSRLLALHPENYHSLKTIETCLCVVALDDNSPRDVSHLYELGLAGDPTNRWFDKSNTLIFFSNGIISSNCDIFSELCFLYFHKHAPVDAMVQVAGTFYCDLKVKQFKGKWQGETKVRDLKPPEELKFHIDDEVVQGIQEAKTLFGAIAENLKCRAVVFKGYGRKFIRSLKLHPDTHVQLILQYAFYKLHGRPPPTYETATTRQFYHARTETLRSCTVEAVEFAKAMCNKTSDPETKRQLYLKAANKHNKLMSEAKQLQGCDRHLLGLQLIAEEEGLPTPLLYKDQAFTKSGGGGNFALSTSFVGYTTVFGGVAPMLENGYGAFYHIMPDR</sequence>
<keyword evidence="9" id="KW-0576">Peroxisome</keyword>
<keyword evidence="4" id="KW-0813">Transport</keyword>
<dbReference type="FunFam" id="3.30.559.70:FF:000006">
    <property type="entry name" value="Peroxisomal carnitine O-octanoyltransferase"/>
    <property type="match status" value="1"/>
</dbReference>
<dbReference type="EMBL" id="VSWD01000001">
    <property type="protein sequence ID" value="KAK3108679.1"/>
    <property type="molecule type" value="Genomic_DNA"/>
</dbReference>
<evidence type="ECO:0000256" key="13">
    <source>
        <dbReference type="ARBA" id="ARBA00066418"/>
    </source>
</evidence>
<comment type="caution">
    <text evidence="17">The sequence shown here is derived from an EMBL/GenBank/DDBJ whole genome shotgun (WGS) entry which is preliminary data.</text>
</comment>
<comment type="subcellular location">
    <subcellularLocation>
        <location evidence="1">Peroxisome</location>
    </subcellularLocation>
</comment>
<keyword evidence="6" id="KW-0276">Fatty acid metabolism</keyword>
<comment type="catalytic activity">
    <reaction evidence="12">
        <text>octanoyl-CoA + (R)-carnitine = O-octanoyl-(R)-carnitine + CoA</text>
        <dbReference type="Rhea" id="RHEA:17177"/>
        <dbReference type="ChEBI" id="CHEBI:16347"/>
        <dbReference type="ChEBI" id="CHEBI:18102"/>
        <dbReference type="ChEBI" id="CHEBI:57287"/>
        <dbReference type="ChEBI" id="CHEBI:57386"/>
        <dbReference type="EC" id="2.3.1.137"/>
    </reaction>
</comment>
<dbReference type="Gene3D" id="1.10.275.20">
    <property type="entry name" value="Choline/Carnitine o-acyltransferase"/>
    <property type="match status" value="1"/>
</dbReference>
<dbReference type="GO" id="GO:0008458">
    <property type="term" value="F:carnitine O-octanoyltransferase activity"/>
    <property type="evidence" value="ECO:0007669"/>
    <property type="project" value="UniProtKB-EC"/>
</dbReference>
<evidence type="ECO:0000256" key="6">
    <source>
        <dbReference type="ARBA" id="ARBA00022832"/>
    </source>
</evidence>
<evidence type="ECO:0000256" key="15">
    <source>
        <dbReference type="PIRSR" id="PIRSR600542-1"/>
    </source>
</evidence>
<name>A0AA88YNU8_PINIB</name>
<evidence type="ECO:0000313" key="18">
    <source>
        <dbReference type="Proteomes" id="UP001186944"/>
    </source>
</evidence>
<dbReference type="InterPro" id="IPR042572">
    <property type="entry name" value="Carn_acyl_trans_N"/>
</dbReference>
<dbReference type="GO" id="GO:0006631">
    <property type="term" value="P:fatty acid metabolic process"/>
    <property type="evidence" value="ECO:0007669"/>
    <property type="project" value="UniProtKB-KW"/>
</dbReference>
<dbReference type="Gene3D" id="3.30.559.70">
    <property type="entry name" value="Choline/Carnitine o-acyltransferase, domain 2"/>
    <property type="match status" value="1"/>
</dbReference>
<evidence type="ECO:0000256" key="12">
    <source>
        <dbReference type="ARBA" id="ARBA00052326"/>
    </source>
</evidence>
<evidence type="ECO:0000256" key="11">
    <source>
        <dbReference type="ARBA" id="ARBA00048999"/>
    </source>
</evidence>
<dbReference type="InterPro" id="IPR000542">
    <property type="entry name" value="Carn_acyl_trans"/>
</dbReference>
<keyword evidence="5" id="KW-0808">Transferase</keyword>
<keyword evidence="8" id="KW-0443">Lipid metabolism</keyword>
<protein>
    <recommendedName>
        <fullName evidence="14">Peroxisomal carnitine O-octanoyltransferase</fullName>
        <ecNumber evidence="13">2.3.1.137</ecNumber>
    </recommendedName>
</protein>
<dbReference type="PANTHER" id="PTHR22589">
    <property type="entry name" value="CARNITINE O-ACYLTRANSFERASE"/>
    <property type="match status" value="1"/>
</dbReference>
<evidence type="ECO:0000256" key="14">
    <source>
        <dbReference type="ARBA" id="ARBA00067184"/>
    </source>
</evidence>
<keyword evidence="10" id="KW-0012">Acyltransferase</keyword>
<dbReference type="Gene3D" id="3.30.559.10">
    <property type="entry name" value="Chloramphenicol acetyltransferase-like domain"/>
    <property type="match status" value="1"/>
</dbReference>
<evidence type="ECO:0000256" key="4">
    <source>
        <dbReference type="ARBA" id="ARBA00022448"/>
    </source>
</evidence>
<evidence type="ECO:0000256" key="10">
    <source>
        <dbReference type="ARBA" id="ARBA00023315"/>
    </source>
</evidence>
<feature type="active site" description="Proton acceptor" evidence="15">
    <location>
        <position position="354"/>
    </location>
</feature>
<comment type="pathway">
    <text evidence="2">Lipid metabolism; fatty acid beta-oxidation.</text>
</comment>
<dbReference type="PANTHER" id="PTHR22589:SF67">
    <property type="entry name" value="PEROXISOMAL CARNITINE O-OCTANOYLTRANSFERASE"/>
    <property type="match status" value="1"/>
</dbReference>
<evidence type="ECO:0000256" key="5">
    <source>
        <dbReference type="ARBA" id="ARBA00022679"/>
    </source>
</evidence>
<dbReference type="GO" id="GO:0005777">
    <property type="term" value="C:peroxisome"/>
    <property type="evidence" value="ECO:0007669"/>
    <property type="project" value="UniProtKB-SubCell"/>
</dbReference>
<dbReference type="Proteomes" id="UP001186944">
    <property type="component" value="Unassembled WGS sequence"/>
</dbReference>
<dbReference type="InterPro" id="IPR039551">
    <property type="entry name" value="Cho/carn_acyl_trans"/>
</dbReference>
<dbReference type="InterPro" id="IPR042231">
    <property type="entry name" value="Cho/carn_acyl_trans_2"/>
</dbReference>
<evidence type="ECO:0000313" key="17">
    <source>
        <dbReference type="EMBL" id="KAK3108679.1"/>
    </source>
</evidence>
<evidence type="ECO:0000259" key="16">
    <source>
        <dbReference type="Pfam" id="PF00755"/>
    </source>
</evidence>
<reference evidence="17" key="1">
    <citation type="submission" date="2019-08" db="EMBL/GenBank/DDBJ databases">
        <title>The improved chromosome-level genome for the pearl oyster Pinctada fucata martensii using PacBio sequencing and Hi-C.</title>
        <authorList>
            <person name="Zheng Z."/>
        </authorList>
    </citation>
    <scope>NUCLEOTIDE SEQUENCE</scope>
    <source>
        <strain evidence="17">ZZ-2019</strain>
        <tissue evidence="17">Adductor muscle</tissue>
    </source>
</reference>
<evidence type="ECO:0000256" key="7">
    <source>
        <dbReference type="ARBA" id="ARBA00022990"/>
    </source>
</evidence>
<accession>A0AA88YNU8</accession>
<feature type="domain" description="Choline/carnitine acyltransferase" evidence="16">
    <location>
        <begin position="29"/>
        <end position="599"/>
    </location>
</feature>
<organism evidence="17 18">
    <name type="scientific">Pinctada imbricata</name>
    <name type="common">Atlantic pearl-oyster</name>
    <name type="synonym">Pinctada martensii</name>
    <dbReference type="NCBI Taxonomy" id="66713"/>
    <lineage>
        <taxon>Eukaryota</taxon>
        <taxon>Metazoa</taxon>
        <taxon>Spiralia</taxon>
        <taxon>Lophotrochozoa</taxon>
        <taxon>Mollusca</taxon>
        <taxon>Bivalvia</taxon>
        <taxon>Autobranchia</taxon>
        <taxon>Pteriomorphia</taxon>
        <taxon>Pterioida</taxon>
        <taxon>Pterioidea</taxon>
        <taxon>Pteriidae</taxon>
        <taxon>Pinctada</taxon>
    </lineage>
</organism>
<keyword evidence="7" id="KW-0007">Acetylation</keyword>
<dbReference type="InterPro" id="IPR023213">
    <property type="entry name" value="CAT-like_dom_sf"/>
</dbReference>